<dbReference type="EMBL" id="JAJISD010000008">
    <property type="protein sequence ID" value="MCC8431030.1"/>
    <property type="molecule type" value="Genomic_DNA"/>
</dbReference>
<evidence type="ECO:0000256" key="5">
    <source>
        <dbReference type="SAM" id="SignalP"/>
    </source>
</evidence>
<sequence length="400" mass="43158">MRSFGVSAALLGGVFGLAALPAAAQQTKVTNQGITPTEIVLGTHQDLSGPIKSWGVPVTNGMKMAVDEINAAGGINGRKLKLIVEDVGYDPKRAVLATQKLVEKDKIFAMLAPLGSPTVLAAQDILLEGGIPQLFPVTSAEFTYKMDPKNPQDRLKFNNVPPYTESVRAGARHLMQEKGSKKPCVIYQDDEFGKNVLDGFNQAVADAKLTAASVTSYKRGASDFSSQVAKMKSDGCDLVVLGTIVRETVGVIAEGRKIGFAPIYFGSTAANVVEVPALGKEVTEGFYAVGAMEIPYRDTSTGKAKEWAEAYYKLYNMEPNTQSALGYNDVMTFAHYARLAGKDLTGAKFLAAMESGDVFQDIFNSPPVKFSPTEHLSATVYLLQQIKDGRWIVLKRDLKN</sequence>
<evidence type="ECO:0000313" key="7">
    <source>
        <dbReference type="EMBL" id="MCC8431030.1"/>
    </source>
</evidence>
<dbReference type="PRINTS" id="PR00337">
    <property type="entry name" value="LEUILEVALBP"/>
</dbReference>
<evidence type="ECO:0000256" key="1">
    <source>
        <dbReference type="ARBA" id="ARBA00010062"/>
    </source>
</evidence>
<accession>A0ABS8KY86</accession>
<evidence type="ECO:0000259" key="6">
    <source>
        <dbReference type="Pfam" id="PF13458"/>
    </source>
</evidence>
<dbReference type="PANTHER" id="PTHR47235:SF1">
    <property type="entry name" value="BLR6548 PROTEIN"/>
    <property type="match status" value="1"/>
</dbReference>
<dbReference type="CDD" id="cd06343">
    <property type="entry name" value="PBP1_ABC_ligand_binding-like"/>
    <property type="match status" value="1"/>
</dbReference>
<feature type="chain" id="PRO_5045522682" evidence="5">
    <location>
        <begin position="25"/>
        <end position="400"/>
    </location>
</feature>
<comment type="similarity">
    <text evidence="1">Belongs to the leucine-binding protein family.</text>
</comment>
<keyword evidence="3 5" id="KW-0732">Signal</keyword>
<evidence type="ECO:0000256" key="3">
    <source>
        <dbReference type="ARBA" id="ARBA00022729"/>
    </source>
</evidence>
<evidence type="ECO:0000256" key="4">
    <source>
        <dbReference type="ARBA" id="ARBA00022970"/>
    </source>
</evidence>
<gene>
    <name evidence="7" type="ORF">LJ725_18805</name>
</gene>
<comment type="caution">
    <text evidence="7">The sequence shown here is derived from an EMBL/GenBank/DDBJ whole genome shotgun (WGS) entry which is preliminary data.</text>
</comment>
<organism evidence="7 8">
    <name type="scientific">Reyranella aquatilis</name>
    <dbReference type="NCBI Taxonomy" id="2035356"/>
    <lineage>
        <taxon>Bacteria</taxon>
        <taxon>Pseudomonadati</taxon>
        <taxon>Pseudomonadota</taxon>
        <taxon>Alphaproteobacteria</taxon>
        <taxon>Hyphomicrobiales</taxon>
        <taxon>Reyranellaceae</taxon>
        <taxon>Reyranella</taxon>
    </lineage>
</organism>
<reference evidence="7 8" key="1">
    <citation type="submission" date="2021-11" db="EMBL/GenBank/DDBJ databases">
        <authorList>
            <person name="Lee D.-H."/>
            <person name="Kim S.-B."/>
        </authorList>
    </citation>
    <scope>NUCLEOTIDE SEQUENCE [LARGE SCALE GENOMIC DNA]</scope>
    <source>
        <strain evidence="7 8">KCTC 52223</strain>
    </source>
</reference>
<keyword evidence="2" id="KW-0813">Transport</keyword>
<dbReference type="InterPro" id="IPR028081">
    <property type="entry name" value="Leu-bd"/>
</dbReference>
<keyword evidence="4" id="KW-0029">Amino-acid transport</keyword>
<name>A0ABS8KY86_9HYPH</name>
<dbReference type="SUPFAM" id="SSF53822">
    <property type="entry name" value="Periplasmic binding protein-like I"/>
    <property type="match status" value="1"/>
</dbReference>
<evidence type="ECO:0000256" key="2">
    <source>
        <dbReference type="ARBA" id="ARBA00022448"/>
    </source>
</evidence>
<keyword evidence="8" id="KW-1185">Reference proteome</keyword>
<dbReference type="Gene3D" id="3.40.50.2300">
    <property type="match status" value="2"/>
</dbReference>
<dbReference type="Pfam" id="PF13458">
    <property type="entry name" value="Peripla_BP_6"/>
    <property type="match status" value="1"/>
</dbReference>
<dbReference type="RefSeq" id="WP_230552183.1">
    <property type="nucleotide sequence ID" value="NZ_JAJISD010000008.1"/>
</dbReference>
<dbReference type="InterPro" id="IPR028082">
    <property type="entry name" value="Peripla_BP_I"/>
</dbReference>
<feature type="domain" description="Leucine-binding protein" evidence="6">
    <location>
        <begin position="39"/>
        <end position="389"/>
    </location>
</feature>
<proteinExistence type="inferred from homology"/>
<protein>
    <submittedName>
        <fullName evidence="7">ABC transporter substrate-binding protein</fullName>
    </submittedName>
</protein>
<feature type="signal peptide" evidence="5">
    <location>
        <begin position="1"/>
        <end position="24"/>
    </location>
</feature>
<evidence type="ECO:0000313" key="8">
    <source>
        <dbReference type="Proteomes" id="UP001198862"/>
    </source>
</evidence>
<dbReference type="PANTHER" id="PTHR47235">
    <property type="entry name" value="BLR6548 PROTEIN"/>
    <property type="match status" value="1"/>
</dbReference>
<dbReference type="Proteomes" id="UP001198862">
    <property type="component" value="Unassembled WGS sequence"/>
</dbReference>
<dbReference type="InterPro" id="IPR000709">
    <property type="entry name" value="Leu_Ile_Val-bd"/>
</dbReference>